<evidence type="ECO:0000256" key="2">
    <source>
        <dbReference type="ARBA" id="ARBA00004401"/>
    </source>
</evidence>
<feature type="active site" evidence="6">
    <location>
        <position position="36"/>
    </location>
</feature>
<dbReference type="NCBIfam" id="TIGR02227">
    <property type="entry name" value="sigpep_I_bact"/>
    <property type="match status" value="1"/>
</dbReference>
<dbReference type="GO" id="GO:0004252">
    <property type="term" value="F:serine-type endopeptidase activity"/>
    <property type="evidence" value="ECO:0007669"/>
    <property type="project" value="InterPro"/>
</dbReference>
<feature type="domain" description="Peptidase S26" evidence="8">
    <location>
        <begin position="6"/>
        <end position="163"/>
    </location>
</feature>
<dbReference type="OrthoDB" id="9802919at2"/>
<dbReference type="RefSeq" id="WP_008901715.1">
    <property type="nucleotide sequence ID" value="NZ_GL397071.1"/>
</dbReference>
<dbReference type="GO" id="GO:0009003">
    <property type="term" value="F:signal peptidase activity"/>
    <property type="evidence" value="ECO:0007669"/>
    <property type="project" value="UniProtKB-EC"/>
</dbReference>
<dbReference type="InterPro" id="IPR036286">
    <property type="entry name" value="LexA/Signal_pep-like_sf"/>
</dbReference>
<organism evidence="9 10">
    <name type="scientific">Peptoniphilus duerdenii ATCC BAA-1640</name>
    <dbReference type="NCBI Taxonomy" id="862517"/>
    <lineage>
        <taxon>Bacteria</taxon>
        <taxon>Bacillati</taxon>
        <taxon>Bacillota</taxon>
        <taxon>Tissierellia</taxon>
        <taxon>Tissierellales</taxon>
        <taxon>Peptoniphilaceae</taxon>
        <taxon>Peptoniphilus</taxon>
    </lineage>
</organism>
<evidence type="ECO:0000313" key="9">
    <source>
        <dbReference type="EMBL" id="EFM25494.1"/>
    </source>
</evidence>
<proteinExistence type="inferred from homology"/>
<dbReference type="STRING" id="862517.HMPREF9225_0900"/>
<dbReference type="CDD" id="cd06530">
    <property type="entry name" value="S26_SPase_I"/>
    <property type="match status" value="1"/>
</dbReference>
<evidence type="ECO:0000256" key="3">
    <source>
        <dbReference type="ARBA" id="ARBA00009370"/>
    </source>
</evidence>
<dbReference type="Pfam" id="PF10502">
    <property type="entry name" value="Peptidase_S26"/>
    <property type="match status" value="1"/>
</dbReference>
<evidence type="ECO:0000256" key="5">
    <source>
        <dbReference type="ARBA" id="ARBA00022801"/>
    </source>
</evidence>
<dbReference type="HOGENOM" id="CLU_028723_5_1_9"/>
<keyword evidence="10" id="KW-1185">Reference proteome</keyword>
<comment type="catalytic activity">
    <reaction evidence="1 7">
        <text>Cleavage of hydrophobic, N-terminal signal or leader sequences from secreted and periplasmic proteins.</text>
        <dbReference type="EC" id="3.4.21.89"/>
    </reaction>
</comment>
<dbReference type="PANTHER" id="PTHR43390:SF1">
    <property type="entry name" value="CHLOROPLAST PROCESSING PEPTIDASE"/>
    <property type="match status" value="1"/>
</dbReference>
<dbReference type="SUPFAM" id="SSF51306">
    <property type="entry name" value="LexA/Signal peptidase"/>
    <property type="match status" value="1"/>
</dbReference>
<dbReference type="GO" id="GO:0006465">
    <property type="term" value="P:signal peptide processing"/>
    <property type="evidence" value="ECO:0007669"/>
    <property type="project" value="InterPro"/>
</dbReference>
<evidence type="ECO:0000256" key="4">
    <source>
        <dbReference type="ARBA" id="ARBA00013208"/>
    </source>
</evidence>
<comment type="caution">
    <text evidence="9">The sequence shown here is derived from an EMBL/GenBank/DDBJ whole genome shotgun (WGS) entry which is preliminary data.</text>
</comment>
<dbReference type="PRINTS" id="PR00727">
    <property type="entry name" value="LEADERPTASE"/>
</dbReference>
<dbReference type="InterPro" id="IPR019533">
    <property type="entry name" value="Peptidase_S26"/>
</dbReference>
<sequence length="179" mass="20275">MSKESISLIKSIVIAVILGLLIRNYVFNIASVNGASMENTLHHKDLLFCLSYKKFQEVERDSIVVIKPPIPGEKRKFIKRVIGLPGETVTIKDGQVYIDGKLLDEPYVKDFTPAHLNGDIDDEFVLGDGEYFVMGDNRLNSEDSRAFGPITKKNIYSFAVYRFFPFKSATSIVYKDKEN</sequence>
<keyword evidence="5 7" id="KW-0378">Hydrolase</keyword>
<dbReference type="eggNOG" id="COG0681">
    <property type="taxonomic scope" value="Bacteria"/>
</dbReference>
<dbReference type="PROSITE" id="PS00761">
    <property type="entry name" value="SPASE_I_3"/>
    <property type="match status" value="1"/>
</dbReference>
<comment type="subcellular location">
    <subcellularLocation>
        <location evidence="2">Cell membrane</location>
        <topology evidence="2">Single-pass type II membrane protein</topology>
    </subcellularLocation>
    <subcellularLocation>
        <location evidence="7">Membrane</location>
        <topology evidence="7">Single-pass type II membrane protein</topology>
    </subcellularLocation>
</comment>
<evidence type="ECO:0000256" key="1">
    <source>
        <dbReference type="ARBA" id="ARBA00000677"/>
    </source>
</evidence>
<dbReference type="InterPro" id="IPR000223">
    <property type="entry name" value="Pept_S26A_signal_pept_1"/>
</dbReference>
<dbReference type="Gene3D" id="2.10.109.10">
    <property type="entry name" value="Umud Fragment, subunit A"/>
    <property type="match status" value="1"/>
</dbReference>
<evidence type="ECO:0000259" key="8">
    <source>
        <dbReference type="Pfam" id="PF10502"/>
    </source>
</evidence>
<keyword evidence="7" id="KW-0645">Protease</keyword>
<evidence type="ECO:0000313" key="10">
    <source>
        <dbReference type="Proteomes" id="UP000003280"/>
    </source>
</evidence>
<accession>E0NL61</accession>
<name>E0NL61_9FIRM</name>
<dbReference type="InterPro" id="IPR019758">
    <property type="entry name" value="Pept_S26A_signal_pept_1_CS"/>
</dbReference>
<dbReference type="GO" id="GO:0005886">
    <property type="term" value="C:plasma membrane"/>
    <property type="evidence" value="ECO:0007669"/>
    <property type="project" value="UniProtKB-SubCell"/>
</dbReference>
<dbReference type="AlphaFoldDB" id="E0NL61"/>
<feature type="active site" evidence="6">
    <location>
        <position position="79"/>
    </location>
</feature>
<dbReference type="PANTHER" id="PTHR43390">
    <property type="entry name" value="SIGNAL PEPTIDASE I"/>
    <property type="match status" value="1"/>
</dbReference>
<evidence type="ECO:0000256" key="7">
    <source>
        <dbReference type="RuleBase" id="RU362042"/>
    </source>
</evidence>
<evidence type="ECO:0000256" key="6">
    <source>
        <dbReference type="PIRSR" id="PIRSR600223-1"/>
    </source>
</evidence>
<protein>
    <recommendedName>
        <fullName evidence="4 7">Signal peptidase I</fullName>
        <ecNumber evidence="4 7">3.4.21.89</ecNumber>
    </recommendedName>
</protein>
<reference evidence="9 10" key="1">
    <citation type="submission" date="2010-07" db="EMBL/GenBank/DDBJ databases">
        <authorList>
            <person name="Muzny D."/>
            <person name="Qin X."/>
            <person name="Deng J."/>
            <person name="Jiang H."/>
            <person name="Liu Y."/>
            <person name="Qu J."/>
            <person name="Song X.-Z."/>
            <person name="Zhang L."/>
            <person name="Thornton R."/>
            <person name="Coyle M."/>
            <person name="Francisco L."/>
            <person name="Jackson L."/>
            <person name="Javaid M."/>
            <person name="Korchina V."/>
            <person name="Kovar C."/>
            <person name="Mata R."/>
            <person name="Mathew T."/>
            <person name="Ngo R."/>
            <person name="Nguyen L."/>
            <person name="Nguyen N."/>
            <person name="Okwuonu G."/>
            <person name="Ongeri F."/>
            <person name="Pham C."/>
            <person name="Simmons D."/>
            <person name="Wilczek-Boney K."/>
            <person name="Hale W."/>
            <person name="Jakkamsetti A."/>
            <person name="Pham P."/>
            <person name="Ruth R."/>
            <person name="San Lucas F."/>
            <person name="Warren J."/>
            <person name="Zhang J."/>
            <person name="Zhao Z."/>
            <person name="Zhou C."/>
            <person name="Zhu D."/>
            <person name="Lee S."/>
            <person name="Bess C."/>
            <person name="Blankenburg K."/>
            <person name="Forbes L."/>
            <person name="Fu Q."/>
            <person name="Gubbala S."/>
            <person name="Hirani K."/>
            <person name="Jayaseelan J.C."/>
            <person name="Lara F."/>
            <person name="Munidasa M."/>
            <person name="Palculict T."/>
            <person name="Patil S."/>
            <person name="Pu L.-L."/>
            <person name="Saada N."/>
            <person name="Tang L."/>
            <person name="Weissenberger G."/>
            <person name="Zhu Y."/>
            <person name="Hemphill L."/>
            <person name="Shang Y."/>
            <person name="Youmans B."/>
            <person name="Ayvaz T."/>
            <person name="Ross M."/>
            <person name="Santibanez J."/>
            <person name="Aqrawi P."/>
            <person name="Gross S."/>
            <person name="Joshi V."/>
            <person name="Fowler G."/>
            <person name="Nazareth L."/>
            <person name="Reid J."/>
            <person name="Worley K."/>
            <person name="Petrosino J."/>
            <person name="Highlander S."/>
            <person name="Gibbs R."/>
        </authorList>
    </citation>
    <scope>NUCLEOTIDE SEQUENCE [LARGE SCALE GENOMIC DNA]</scope>
    <source>
        <strain evidence="9 10">ATCC BAA-1640</strain>
    </source>
</reference>
<dbReference type="EC" id="3.4.21.89" evidence="4 7"/>
<dbReference type="PROSITE" id="PS00760">
    <property type="entry name" value="SPASE_I_2"/>
    <property type="match status" value="1"/>
</dbReference>
<dbReference type="InterPro" id="IPR019757">
    <property type="entry name" value="Pept_S26A_signal_pept_1_Lys-AS"/>
</dbReference>
<comment type="similarity">
    <text evidence="3 7">Belongs to the peptidase S26 family.</text>
</comment>
<gene>
    <name evidence="9" type="primary">lepB</name>
    <name evidence="9" type="ORF">HMPREF9225_0900</name>
</gene>
<dbReference type="EMBL" id="AEEH01000034">
    <property type="protein sequence ID" value="EFM25494.1"/>
    <property type="molecule type" value="Genomic_DNA"/>
</dbReference>
<dbReference type="Proteomes" id="UP000003280">
    <property type="component" value="Unassembled WGS sequence"/>
</dbReference>